<dbReference type="PROSITE" id="PS50060">
    <property type="entry name" value="MAM_2"/>
    <property type="match status" value="1"/>
</dbReference>
<organism evidence="3 4">
    <name type="scientific">Allotamlana fucoidanivorans</name>
    <dbReference type="NCBI Taxonomy" id="2583814"/>
    <lineage>
        <taxon>Bacteria</taxon>
        <taxon>Pseudomonadati</taxon>
        <taxon>Bacteroidota</taxon>
        <taxon>Flavobacteriia</taxon>
        <taxon>Flavobacteriales</taxon>
        <taxon>Flavobacteriaceae</taxon>
        <taxon>Allotamlana</taxon>
    </lineage>
</organism>
<dbReference type="InterPro" id="IPR026341">
    <property type="entry name" value="T9SS_type_B"/>
</dbReference>
<feature type="signal peptide" evidence="1">
    <location>
        <begin position="1"/>
        <end position="25"/>
    </location>
</feature>
<dbReference type="RefSeq" id="WP_139694758.1">
    <property type="nucleotide sequence ID" value="NZ_CP074074.1"/>
</dbReference>
<dbReference type="Pfam" id="PF13573">
    <property type="entry name" value="SprB"/>
    <property type="match status" value="10"/>
</dbReference>
<feature type="domain" description="MAM" evidence="2">
    <location>
        <begin position="1214"/>
        <end position="1399"/>
    </location>
</feature>
<dbReference type="NCBIfam" id="TIGR04131">
    <property type="entry name" value="Bac_Flav_CTERM"/>
    <property type="match status" value="1"/>
</dbReference>
<evidence type="ECO:0000313" key="3">
    <source>
        <dbReference type="EMBL" id="TNJ46386.1"/>
    </source>
</evidence>
<dbReference type="Pfam" id="PF13585">
    <property type="entry name" value="CHU_C"/>
    <property type="match status" value="1"/>
</dbReference>
<evidence type="ECO:0000313" key="4">
    <source>
        <dbReference type="Proteomes" id="UP000308713"/>
    </source>
</evidence>
<keyword evidence="4" id="KW-1185">Reference proteome</keyword>
<reference evidence="3 4" key="1">
    <citation type="submission" date="2019-05" db="EMBL/GenBank/DDBJ databases">
        <title>Tamlana fucoidanivorans sp. nov., isolated from the surface of algae collected from Fujian province in China.</title>
        <authorList>
            <person name="Li J."/>
        </authorList>
    </citation>
    <scope>NUCLEOTIDE SEQUENCE [LARGE SCALE GENOMIC DNA]</scope>
    <source>
        <strain evidence="3 4">CW2-9</strain>
    </source>
</reference>
<dbReference type="EMBL" id="VDCS01000002">
    <property type="protein sequence ID" value="TNJ46386.1"/>
    <property type="molecule type" value="Genomic_DNA"/>
</dbReference>
<dbReference type="OrthoDB" id="607469at2"/>
<keyword evidence="1" id="KW-0732">Signal</keyword>
<feature type="chain" id="PRO_5022899682" evidence="1">
    <location>
        <begin position="26"/>
        <end position="4605"/>
    </location>
</feature>
<dbReference type="Gene3D" id="2.60.40.740">
    <property type="match status" value="1"/>
</dbReference>
<dbReference type="InterPro" id="IPR022409">
    <property type="entry name" value="PKD/Chitinase_dom"/>
</dbReference>
<dbReference type="Proteomes" id="UP000308713">
    <property type="component" value="Unassembled WGS sequence"/>
</dbReference>
<accession>A0A5C4SPZ9</accession>
<dbReference type="InterPro" id="IPR025667">
    <property type="entry name" value="SprB_repeat"/>
</dbReference>
<comment type="caution">
    <text evidence="3">The sequence shown here is derived from an EMBL/GenBank/DDBJ whole genome shotgun (WGS) entry which is preliminary data.</text>
</comment>
<protein>
    <submittedName>
        <fullName evidence="3">T9SS type B sorting domain-containing protein</fullName>
    </submittedName>
</protein>
<proteinExistence type="predicted"/>
<dbReference type="InterPro" id="IPR000998">
    <property type="entry name" value="MAM_dom"/>
</dbReference>
<dbReference type="SMART" id="SM00089">
    <property type="entry name" value="PKD"/>
    <property type="match status" value="4"/>
</dbReference>
<name>A0A5C4SPZ9_9FLAO</name>
<sequence>MNKPTYHNLVYVVLFSLFVSFGSMAQTYKPFTLRKNIEVRGSMLVVGNSILGKDNQPFNDLSQDNQDISMQYIDIDNDASTFSSSSADLLLHDQEDGSATTCYRVAYAALYWGAVLQSGDRSSINQVKLKLPGSSTYTNITGELVYDAISNPIVSEPNEPGNTPYACYAEVTDLLSGLSDLEGTYTVADVTASLGSNYSTGLSAGWTLFVIYEDPNLHTKSFNVFDGFSHIYDGHYEEVPVTGFSTPPVGAIDLQFAYAALDGDRTKRATKLEINGKEVTTPFRTANKFFGSVIENENGVSHPRNPFSENTLGYDTGFLEIKGSEPEYIKNNDSSASFILQVARGQADPIFAFFSVFAVDIISPDIDLTKKVSNTSGEDIDGDDVVLGQNLFYEITYQSVGNDNVTQFTLKDVLPDNIVFDPSTDIDLSNAGGATLQSYDPVTRTLIFNIPDGSVEVGDPKFVIRLAIQIVPNCYDLSQACSNEIKNQAFATYRGVINPTIIEEEGSFATTECLGVPGSTNFIVDISNCDFTKEEVLCGNSVELTAAGGYDSYSWSTSPTGTPVIGTTQSITVTETGTYYVQNTTQSTCLSINETFNVITFGSAQTNPVIPYADLLPICPNDGKVLPYIFLCGGNDTRNITTGISDAVSIIWEKLDETSCAAVAVEDCANEDPGCTWNQIATGPNYTADTAGQFRIVINYPGGCFAQFYFNVYSNLLTPTISAQDILCTTPGQVVVGNVPSGYEYSLDANGPFQPSNTFDVTTPGYYTVYIRQVGVDTNPCIFETPSIYVRDRDFSVTTSVTQPGCHDGTGSIQLAVNNALPQYNYSISQGGTLVNSVGPILASDYTFSGLNPGTYTVNVTTDDGCTYTEDIDIIAPPLLEVTAAITKPLTCTDGEITVYPTGGTPPYYYFVNSTTDFQTNPEIVVSTAGVYNITVVDSNNCSADAVITIDEIPAPDFSVSQTNILCNGDNSGSISFNVTNANGYTINYSIDNGTTFTSNPNFYSLAAGTYQTLISYALNGEACFSVAEDIVITETPNAVTASGGVSELAGCGPNGEGRVRITNPQGGTPPYEYSFDNQSTWTSDNEAYVAPGTYTLYIRDANECMFAMPGIVLEPEPEAPSINISDVDYNCDGTGNTTVTVNNSSSNSYSYGYLIDGVENPNLADPQTFLNVSEGSHTISVTYKLETVPTFSNLLNEDFGSGAPTTTSGIASAYCFNDQRINGPYSCGTRSVEDNQYSVASFFWRSDDPNANNTGAWYHFSDHTTNGTDPDGRFLLVNIGSAAGPYGVLYSKPINDVIPNQDIQVDLYVANLMRAVKADRDDPDFRIQLVDGSGNVIAEDYTGIVPKNEQWNFRSLTLNPGNNTSLTFVIRSGSVQYYGNDALIDDISVYQLPKTCIEQVDFPFIIDPGQAFSAEIVSTSDVTCSSAGDGSITIAAQNFDATNGYQYSIDGGATWSTTTTSPYTISNLTEGAYNVVVRYDAASNGLCESTLQAEITAPSPLSVSATTTPVTCLDGSTVTASATGGTPTYTYELLDASLNVINTFPANGILTNVPAGDYTVRATDANGCLATTTISLVTPTAPTASIVNADYCYDVANGATLEVLASGGQTPYEYSVNGGTFQSSAVFNNLTPGSYVFTVRDAYGCEFTLPAETIAAQVNISATLTKELDCTASPDAVISGTISDGYAPYTVTLIQGSGTVNLSGNTFTLTTGVDGAYQFQVTDANGCTAVSNVITVNPIENPTATTTTVNPSCNGSSNGSVQIVPSGGVGPYTFSFDGSPFTTTSLYTGLVANVTYAYQVQDANECIFNGTVTLTEPTTLVASASATAFSCAPDNTKQSSTVTIAVPTTGTAPYTYSFNGSGYSATNTLIVNDNGTDQTIDYAVQDANGCTDSGSLTISALNPPTDLDFSATVVTCDNTTATVTLTATNGVGVLTYEIISPIVIAPQTSNTFPGLAPDTYVFRVTDENGCYYTESFVIEPVTPIAITALKLSDVLCFGGNDGAAQFEVFNATNFTYTINGGSVQAGVNPIPLSNLIAGTYTVEVTDTDTGCIADASVTIDEPTNAVSATATATNVHCNNFESQITVTASGGTPNYTYAAVISGSSAPTAFDYGSSNVITVDTNNGANLVWDVYVKDANGCTEPTPTTVTITPDTLPSVTAPIVDNQCDVSSGFTFTVSATDGVPPYSYSINGGASYQSSPTFTVNAAGSYTVTVRDANGCTGTATTATEVFEPITVDALLTKDLTCSAPAEATIDGTISGGNAPYSVAIIQGTGTAPVVSGNTFSFSTSTADDFQFEITDANGCTQQTGVITVSDTVDPVILNVTQTQDISCNGEETAAIQVNIDTNFGFPPFVINVHNDDTGTDYGTQTSGLPAGDYTVTVTDARGCDDTETITINEPDAIVPTYHAEPITCIGAGISKGSVIIDSVTGGTAPYNYFVTGTNSYSNSELNATGSTSVSFDVVDFGLYQINIVDANGCSVLIQDVLVASPPDDLDIMVSSPPADCSTGGSATVTIGTPLSGSGPYHFAIYTGPGMTYTAPTTAPWQDEDSPESTTFTNLIPGATYTFIVYDEGTQCYYYETADTAIPTNSTLNVSSLMPNNITCVGSANGNVSFDINSTYGTPTDISYEVLDSQSLQSLVPVISGTGTVPANGTLSVSNLGNLDFGNYVVVITEQTGATNAGCSIASDDFNITESAIELNLSASSTRNENCNELGLITAIASNGTAPYEYQVVLDGNAPADTDWASSNTFERAEGLYDVYVRDAYGCIKKVDVTVVLDAQPTINPAAQQCFDGTAFSITLSGTTFNGNATYSIGGAYQTGPNFTLSAAGTYDLYIKDDNGCTATTTYTINPPLLLDAILDVDLTCTNDAQISLTASGGTGTYNTYEVSTNGGSSWSTIAGTTYTATTDDTYLFKVIDSQSCEAISNEITVTPNTTPTLTYSKRDVTCNGGADGSIIVTAANGIAPYEYSNDGGATWQASNVFSGLAQGVYDIQVRDSKDCLSGITQVTIIEPTLVGGTGALTQSLSCGSGNVTQPALVTISANGGTAPYTFSFDGGINYSSTNTYTTYNSGTVTAWVKDANGCVIAAPIDVVIPALDVPTDLDFASNPITCNDPTTDVILTATDGVGVLTYEIISPVTVAPQASNVFTGLTPNTYTFTVTDENGCYYTESYTIEPVTNITVSGLLISDALCTGDSNGAVDFTVANYASAYTVTLLSGTGTISQSGGTVSLTNLVADTYTIEVTDATTGCTDQATIVVSEPTTITLAEIDNINANCNFGAQVTVQATGGTSPYEYAFVVDSATPTNLNYANSASAILDPATSTDWDVWVRDANGCTDMIDVTITTDPLPTVTVPSISDNQCNLNGDPFTFTVTSPTGIAPFSYSIGTGFQTSPTFTVSTPGTYNVIVMDGNGCTATMPTPIEIYPTLDLNVAATTLPSCSDDDGVITVTGTGGSGNYSYAISPNTGIVSGNVISGLAAGSYTVTITDIDTGCDNTAPVILEAPTPVTFTTTPTDVSCNGSTDGTITVNLPATNDNPIYTYSLDGGVTTQTSNVFTGLAPGTYNVTVTSGRNCTLTQQETVGEPNVIVVPAPTVIEYACTPDTNAANFATITVSGVTGGSNNYTIYEFYRDGNLVQSSSNNVYTEADLLGGNYTITVYDDHGCSGTTSAVIAPYVELEEINITIDNAITCLNDEDITVSATTTGGSANLQYTVAGVNVSYNQTNTTGNFTGLIVGNYTITVENLDTGCSLQTTHYVNVPNTFELEVESITDVTCFSDNDGSITFTLIDQVPTPTNDAGPFTYEVLDALGAPVQTGTSANAGPLTINGLPSGTFTINATLTNAPFCTVSTNATITAPNAPLEITESHTEITCNGNDGTISAIGSGGWPGAYEYQLMLNGSELIAFGTQYNFTGLAAGNYMVNVRDSQGCVASATVVLADPLPIAAIITPSTTMLSCFGDTNASITVSSPTGGQGSNYTYTLNRVSPVANSSGPQISNVFTDLGAGTYNVIVTDGYNCSFTTTDVTITEPSEIVASLVKTTNPTCLTQASLTLSATGGTGPYEYSSDASLSNPLGTFTTDITFTVVPGTYRYYVRDANGCTSVVSNDILVEELPELIVTLDKTNATINCAGDSTGVIVAEAQGGLGNYVYTLQDDSGNDVTPVTQDSPGVFTELPIGRYQVYVESGDCDVTSEVVEITEPSAPVTAQLSITDVTCNGANDGMVEITASGGTGIIKYAISPQMDQFFDEPIFDNLLAGDYQIIVQDELGCYILLDFTIDEPLPVMLSIVPNSILPEVCSGDLDGAFSIEISGGSLPYSVSLDDINGVYTTGGMTQTQFDFDNLAGGDHIVYVRDAEGCESEWNITFPESVFIDPQVEVVYGCVNNNLSTNTVTVSTDASIDANDLDYSLNGGPYQSSNVFIDVPAGVGHYISVRHTNGCEKVTSDFDIEQYDPLVLAIDDGEINQIVATATGGAEPYEFTLNGESYGTESSFYIYASGDYTVTVTDANGCQVSATRYFEYIDVCIPNYFTPNDDGNLDKWGPGCADQYKDLTFDIFDRYGRKIASLRVGDKWDGKYNGQELPTGDYWYVVKLNDPKDDRDFVGHFTLYR</sequence>
<dbReference type="GO" id="GO:0016020">
    <property type="term" value="C:membrane"/>
    <property type="evidence" value="ECO:0007669"/>
    <property type="project" value="InterPro"/>
</dbReference>
<evidence type="ECO:0000256" key="1">
    <source>
        <dbReference type="SAM" id="SignalP"/>
    </source>
</evidence>
<gene>
    <name evidence="3" type="ORF">FGF67_01825</name>
</gene>
<evidence type="ECO:0000259" key="2">
    <source>
        <dbReference type="PROSITE" id="PS50060"/>
    </source>
</evidence>